<evidence type="ECO:0000256" key="3">
    <source>
        <dbReference type="ARBA" id="ARBA00022723"/>
    </source>
</evidence>
<keyword evidence="3" id="KW-0479">Metal-binding</keyword>
<evidence type="ECO:0000256" key="2">
    <source>
        <dbReference type="ARBA" id="ARBA00022448"/>
    </source>
</evidence>
<keyword evidence="4 6" id="KW-0732">Signal</keyword>
<evidence type="ECO:0000256" key="4">
    <source>
        <dbReference type="ARBA" id="ARBA00022729"/>
    </source>
</evidence>
<evidence type="ECO:0000313" key="8">
    <source>
        <dbReference type="Proteomes" id="UP001500432"/>
    </source>
</evidence>
<dbReference type="Gene3D" id="3.40.50.1980">
    <property type="entry name" value="Nitrogenase molybdenum iron protein domain"/>
    <property type="match status" value="2"/>
</dbReference>
<keyword evidence="2" id="KW-0813">Transport</keyword>
<evidence type="ECO:0000256" key="5">
    <source>
        <dbReference type="SAM" id="MobiDB-lite"/>
    </source>
</evidence>
<evidence type="ECO:0000256" key="6">
    <source>
        <dbReference type="SAM" id="SignalP"/>
    </source>
</evidence>
<evidence type="ECO:0000313" key="7">
    <source>
        <dbReference type="EMBL" id="GAA2198015.1"/>
    </source>
</evidence>
<dbReference type="PANTHER" id="PTHR42953:SF1">
    <property type="entry name" value="METAL-BINDING PROTEIN HI_0362-RELATED"/>
    <property type="match status" value="1"/>
</dbReference>
<dbReference type="InterPro" id="IPR006127">
    <property type="entry name" value="ZnuA-like"/>
</dbReference>
<proteinExistence type="predicted"/>
<sequence length="322" mass="32500">MSSSLLRTAALGAAAALLLAGCAPTPGQGGGGNTISVVASTNVYGDLAQTIGGDRVHVTAIVSKPTQDPHSYEATTQDRLAVSKARLVIENGGGYDPFMDSLLADARPEASSVLNAVEASGLGGGVGGSGEAAPSSAAPSASAHTGHAHAFNEHVWYDLHAMEAVVTAIAERLGALDPSSAADFTERATAVAKRLEAAEGTLAAVRQAHSGKGAVLTEPVPSYLLENAGLKDATPSGFLEAVEEEQDVPPAVLKSTLDLLAAKGVAVLAYNPQTESPQTKQVRAAAEAAGVPVVEFTETLPQGTDYAGWMQGNADALAKALG</sequence>
<dbReference type="PANTHER" id="PTHR42953">
    <property type="entry name" value="HIGH-AFFINITY ZINC UPTAKE SYSTEM PROTEIN ZNUA-RELATED"/>
    <property type="match status" value="1"/>
</dbReference>
<name>A0ABP5NEJ4_9MICC</name>
<comment type="caution">
    <text evidence="7">The sequence shown here is derived from an EMBL/GenBank/DDBJ whole genome shotgun (WGS) entry which is preliminary data.</text>
</comment>
<dbReference type="Pfam" id="PF01297">
    <property type="entry name" value="ZnuA"/>
    <property type="match status" value="1"/>
</dbReference>
<gene>
    <name evidence="7" type="ORF">GCM10009849_09080</name>
</gene>
<organism evidence="7 8">
    <name type="scientific">Sinomonas flava</name>
    <dbReference type="NCBI Taxonomy" id="496857"/>
    <lineage>
        <taxon>Bacteria</taxon>
        <taxon>Bacillati</taxon>
        <taxon>Actinomycetota</taxon>
        <taxon>Actinomycetes</taxon>
        <taxon>Micrococcales</taxon>
        <taxon>Micrococcaceae</taxon>
        <taxon>Sinomonas</taxon>
    </lineage>
</organism>
<dbReference type="EMBL" id="BAAAQW010000003">
    <property type="protein sequence ID" value="GAA2198015.1"/>
    <property type="molecule type" value="Genomic_DNA"/>
</dbReference>
<dbReference type="RefSeq" id="WP_344298488.1">
    <property type="nucleotide sequence ID" value="NZ_BAAAQW010000003.1"/>
</dbReference>
<feature type="chain" id="PRO_5047083829" evidence="6">
    <location>
        <begin position="21"/>
        <end position="322"/>
    </location>
</feature>
<reference evidence="8" key="1">
    <citation type="journal article" date="2019" name="Int. J. Syst. Evol. Microbiol.">
        <title>The Global Catalogue of Microorganisms (GCM) 10K type strain sequencing project: providing services to taxonomists for standard genome sequencing and annotation.</title>
        <authorList>
            <consortium name="The Broad Institute Genomics Platform"/>
            <consortium name="The Broad Institute Genome Sequencing Center for Infectious Disease"/>
            <person name="Wu L."/>
            <person name="Ma J."/>
        </authorList>
    </citation>
    <scope>NUCLEOTIDE SEQUENCE [LARGE SCALE GENOMIC DNA]</scope>
    <source>
        <strain evidence="8">JCM 16034</strain>
    </source>
</reference>
<evidence type="ECO:0000256" key="1">
    <source>
        <dbReference type="ARBA" id="ARBA00004196"/>
    </source>
</evidence>
<protein>
    <submittedName>
        <fullName evidence="7">Zinc ABC transporter substrate-binding protein</fullName>
    </submittedName>
</protein>
<accession>A0ABP5NEJ4</accession>
<dbReference type="InterPro" id="IPR050492">
    <property type="entry name" value="Bact_metal-bind_prot9"/>
</dbReference>
<comment type="subcellular location">
    <subcellularLocation>
        <location evidence="1">Cell envelope</location>
    </subcellularLocation>
</comment>
<dbReference type="Proteomes" id="UP001500432">
    <property type="component" value="Unassembled WGS sequence"/>
</dbReference>
<dbReference type="SUPFAM" id="SSF53807">
    <property type="entry name" value="Helical backbone' metal receptor"/>
    <property type="match status" value="1"/>
</dbReference>
<dbReference type="PROSITE" id="PS51257">
    <property type="entry name" value="PROKAR_LIPOPROTEIN"/>
    <property type="match status" value="1"/>
</dbReference>
<feature type="compositionally biased region" description="Low complexity" evidence="5">
    <location>
        <begin position="131"/>
        <end position="145"/>
    </location>
</feature>
<keyword evidence="8" id="KW-1185">Reference proteome</keyword>
<feature type="region of interest" description="Disordered" evidence="5">
    <location>
        <begin position="125"/>
        <end position="145"/>
    </location>
</feature>
<feature type="signal peptide" evidence="6">
    <location>
        <begin position="1"/>
        <end position="20"/>
    </location>
</feature>